<dbReference type="Proteomes" id="UP001237642">
    <property type="component" value="Unassembled WGS sequence"/>
</dbReference>
<name>A0AAD8IMT1_9APIA</name>
<dbReference type="AlphaFoldDB" id="A0AAD8IMT1"/>
<evidence type="ECO:0000313" key="2">
    <source>
        <dbReference type="Proteomes" id="UP001237642"/>
    </source>
</evidence>
<accession>A0AAD8IMT1</accession>
<evidence type="ECO:0000313" key="1">
    <source>
        <dbReference type="EMBL" id="KAK1387884.1"/>
    </source>
</evidence>
<protein>
    <submittedName>
        <fullName evidence="1">Uncharacterized protein</fullName>
    </submittedName>
</protein>
<proteinExistence type="predicted"/>
<comment type="caution">
    <text evidence="1">The sequence shown here is derived from an EMBL/GenBank/DDBJ whole genome shotgun (WGS) entry which is preliminary data.</text>
</comment>
<dbReference type="EMBL" id="JAUIZM010000004">
    <property type="protein sequence ID" value="KAK1387884.1"/>
    <property type="molecule type" value="Genomic_DNA"/>
</dbReference>
<keyword evidence="2" id="KW-1185">Reference proteome</keyword>
<gene>
    <name evidence="1" type="ORF">POM88_016062</name>
</gene>
<sequence>MHRYILFNSGNKEVEELIAKHKALIDGQTKLKKYKRARQHSDDFWNWMQEEVFYVEDPVEKMTYNVIKKLPRDWCDVEDEDEGQDEALLHDAPLGSEIEVQDNEDTWARDDVPTRHVLIEIDEVEKPA</sequence>
<organism evidence="1 2">
    <name type="scientific">Heracleum sosnowskyi</name>
    <dbReference type="NCBI Taxonomy" id="360622"/>
    <lineage>
        <taxon>Eukaryota</taxon>
        <taxon>Viridiplantae</taxon>
        <taxon>Streptophyta</taxon>
        <taxon>Embryophyta</taxon>
        <taxon>Tracheophyta</taxon>
        <taxon>Spermatophyta</taxon>
        <taxon>Magnoliopsida</taxon>
        <taxon>eudicotyledons</taxon>
        <taxon>Gunneridae</taxon>
        <taxon>Pentapetalae</taxon>
        <taxon>asterids</taxon>
        <taxon>campanulids</taxon>
        <taxon>Apiales</taxon>
        <taxon>Apiaceae</taxon>
        <taxon>Apioideae</taxon>
        <taxon>apioid superclade</taxon>
        <taxon>Tordylieae</taxon>
        <taxon>Tordyliinae</taxon>
        <taxon>Heracleum</taxon>
    </lineage>
</organism>
<reference evidence="1" key="1">
    <citation type="submission" date="2023-02" db="EMBL/GenBank/DDBJ databases">
        <title>Genome of toxic invasive species Heracleum sosnowskyi carries increased number of genes despite the absence of recent whole-genome duplications.</title>
        <authorList>
            <person name="Schelkunov M."/>
            <person name="Shtratnikova V."/>
            <person name="Makarenko M."/>
            <person name="Klepikova A."/>
            <person name="Omelchenko D."/>
            <person name="Novikova G."/>
            <person name="Obukhova E."/>
            <person name="Bogdanov V."/>
            <person name="Penin A."/>
            <person name="Logacheva M."/>
        </authorList>
    </citation>
    <scope>NUCLEOTIDE SEQUENCE</scope>
    <source>
        <strain evidence="1">Hsosn_3</strain>
        <tissue evidence="1">Leaf</tissue>
    </source>
</reference>
<reference evidence="1" key="2">
    <citation type="submission" date="2023-05" db="EMBL/GenBank/DDBJ databases">
        <authorList>
            <person name="Schelkunov M.I."/>
        </authorList>
    </citation>
    <scope>NUCLEOTIDE SEQUENCE</scope>
    <source>
        <strain evidence="1">Hsosn_3</strain>
        <tissue evidence="1">Leaf</tissue>
    </source>
</reference>